<evidence type="ECO:0000313" key="1">
    <source>
        <dbReference type="EMBL" id="PAE87747.1"/>
    </source>
</evidence>
<proteinExistence type="predicted"/>
<dbReference type="Proteomes" id="UP000216207">
    <property type="component" value="Unassembled WGS sequence"/>
</dbReference>
<dbReference type="AlphaFoldDB" id="A0A268NW41"/>
<name>A0A268NW41_SHOCL</name>
<accession>A0A268NW41</accession>
<dbReference type="SUPFAM" id="SSF48452">
    <property type="entry name" value="TPR-like"/>
    <property type="match status" value="2"/>
</dbReference>
<organism evidence="1 4">
    <name type="scientific">Shouchella clausii</name>
    <name type="common">Alkalihalobacillus clausii</name>
    <dbReference type="NCBI Taxonomy" id="79880"/>
    <lineage>
        <taxon>Bacteria</taxon>
        <taxon>Bacillati</taxon>
        <taxon>Bacillota</taxon>
        <taxon>Bacilli</taxon>
        <taxon>Bacillales</taxon>
        <taxon>Bacillaceae</taxon>
        <taxon>Shouchella</taxon>
    </lineage>
</organism>
<dbReference type="EMBL" id="NPBS01000018">
    <property type="protein sequence ID" value="PAF27315.1"/>
    <property type="molecule type" value="Genomic_DNA"/>
</dbReference>
<evidence type="ECO:0000313" key="3">
    <source>
        <dbReference type="Proteomes" id="UP000216133"/>
    </source>
</evidence>
<dbReference type="Proteomes" id="UP000216133">
    <property type="component" value="Unassembled WGS sequence"/>
</dbReference>
<dbReference type="Gene3D" id="1.25.40.10">
    <property type="entry name" value="Tetratricopeptide repeat domain"/>
    <property type="match status" value="1"/>
</dbReference>
<dbReference type="InterPro" id="IPR011990">
    <property type="entry name" value="TPR-like_helical_dom_sf"/>
</dbReference>
<evidence type="ECO:0000313" key="4">
    <source>
        <dbReference type="Proteomes" id="UP000216207"/>
    </source>
</evidence>
<evidence type="ECO:0000313" key="2">
    <source>
        <dbReference type="EMBL" id="PAF27315.1"/>
    </source>
</evidence>
<reference evidence="3 4" key="1">
    <citation type="submission" date="2017-07" db="EMBL/GenBank/DDBJ databases">
        <title>Isolation and whole genome analysis of endospore-forming bacteria from heroin.</title>
        <authorList>
            <person name="Kalinowski J."/>
            <person name="Ahrens B."/>
            <person name="Al-Dilaimi A."/>
            <person name="Winkler A."/>
            <person name="Wibberg D."/>
            <person name="Schleenbecker U."/>
            <person name="Ruckert C."/>
            <person name="Wolfel R."/>
            <person name="Grass G."/>
        </authorList>
    </citation>
    <scope>NUCLEOTIDE SEQUENCE [LARGE SCALE GENOMIC DNA]</scope>
    <source>
        <strain evidence="2 3">7523-2</strain>
        <strain evidence="1 4">7539</strain>
    </source>
</reference>
<sequence length="365" mass="41738">MNTTVKAETAGAKIVEWYSSIIAKQVDQAAALKVEAKGLVTQMEKNDKILAFYSLVSFRHDILVKQFEKGENDSEELDEIGRIAEPSIDDTLKYFYYFVSAQNEYIHERYRSAIRLLRKAEQFLACLHDDAEEAEFSMYAGLLYYRLNQYPVAASYMEEAYRVFKRLNYKESYLNAQIVLAGIDSELGHSETAQMRLKEALSESDPYPVVRGLIHRAIALDHKRYERYEEAASHLKQALSIKEHANHQVGAKSQYSLSNVLLRQGKKEEGLTILKIAETGATYYKNIEYQARCLFTRALYIEDDMALVEQSLQTLDSKGLYYEVSDVAEEAAHYSEKRGDLESALKFFKVAHAARSNQNMGACQE</sequence>
<protein>
    <submittedName>
        <fullName evidence="1">Uncharacterized protein</fullName>
    </submittedName>
</protein>
<dbReference type="EMBL" id="NPCC01000029">
    <property type="protein sequence ID" value="PAE87747.1"/>
    <property type="molecule type" value="Genomic_DNA"/>
</dbReference>
<dbReference type="RefSeq" id="WP_095326992.1">
    <property type="nucleotide sequence ID" value="NZ_NPBS01000018.1"/>
</dbReference>
<comment type="caution">
    <text evidence="1">The sequence shown here is derived from an EMBL/GenBank/DDBJ whole genome shotgun (WGS) entry which is preliminary data.</text>
</comment>
<gene>
    <name evidence="2" type="ORF">CHH61_04085</name>
    <name evidence="1" type="ORF">CHH72_16590</name>
</gene>
<dbReference type="Pfam" id="PF18801">
    <property type="entry name" value="RapH_N"/>
    <property type="match status" value="1"/>
</dbReference>